<evidence type="ECO:0000313" key="3">
    <source>
        <dbReference type="EMBL" id="MFC4855859.1"/>
    </source>
</evidence>
<evidence type="ECO:0000256" key="1">
    <source>
        <dbReference type="SAM" id="MobiDB-lite"/>
    </source>
</evidence>
<dbReference type="RefSeq" id="WP_378057828.1">
    <property type="nucleotide sequence ID" value="NZ_JBHSIS010000009.1"/>
</dbReference>
<sequence>MVDISLVEALKFQGDPLADAVIADLTATGRVGAVNEVLAHFRANDQPVPEDLPESVRTYLVATGNPPEWVDLDRITRAYEFFVDDGVHVAAVLSFAAMVNCYAQPRPSRVLALTHGLNQPHRRLSETSQFVMNMMGCDAFGSGGALVPTIQKTRLIHAAVRHFITRSGKWDVRADGVPVCQQDMVGSLLIFSVQVVEGMRRLGISVTEAEAEDYYYVWRVTGAMLGIPVQALPETLTEARELNSALVETSYGPSPEGVQLTAHLLGLYEKLFPGKMFDGIVAALVRQIVDERVADWLQVPHSRGWQRAARIGTRVLGALERAEDDSAIATKILDRAGELLLGGSVRTLTDGQSTTLNIPADLRERWHANGLCPAGPPPVQGDRRTDARPRPEPVAGPPTF</sequence>
<gene>
    <name evidence="3" type="ORF">ACFPCV_20295</name>
</gene>
<keyword evidence="4" id="KW-1185">Reference proteome</keyword>
<organism evidence="3 4">
    <name type="scientific">Actinophytocola glycyrrhizae</name>
    <dbReference type="NCBI Taxonomy" id="2044873"/>
    <lineage>
        <taxon>Bacteria</taxon>
        <taxon>Bacillati</taxon>
        <taxon>Actinomycetota</taxon>
        <taxon>Actinomycetes</taxon>
        <taxon>Pseudonocardiales</taxon>
        <taxon>Pseudonocardiaceae</taxon>
    </lineage>
</organism>
<name>A0ABV9S4W4_9PSEU</name>
<evidence type="ECO:0000313" key="4">
    <source>
        <dbReference type="Proteomes" id="UP001595859"/>
    </source>
</evidence>
<accession>A0ABV9S4W4</accession>
<dbReference type="Proteomes" id="UP001595859">
    <property type="component" value="Unassembled WGS sequence"/>
</dbReference>
<comment type="caution">
    <text evidence="3">The sequence shown here is derived from an EMBL/GenBank/DDBJ whole genome shotgun (WGS) entry which is preliminary data.</text>
</comment>
<protein>
    <submittedName>
        <fullName evidence="3">Oxygenase MpaB family protein</fullName>
        <ecNumber evidence="3">1.-.-.-</ecNumber>
    </submittedName>
</protein>
<dbReference type="Pfam" id="PF09995">
    <property type="entry name" value="MPAB_Lcp_cat"/>
    <property type="match status" value="1"/>
</dbReference>
<dbReference type="InterPro" id="IPR037473">
    <property type="entry name" value="Lcp-like"/>
</dbReference>
<dbReference type="EMBL" id="JBHSIS010000009">
    <property type="protein sequence ID" value="MFC4855859.1"/>
    <property type="molecule type" value="Genomic_DNA"/>
</dbReference>
<dbReference type="PANTHER" id="PTHR37539:SF1">
    <property type="entry name" value="ER-BOUND OXYGENASE MPAB_MPAB'_RUBBER OXYGENASE CATALYTIC DOMAIN-CONTAINING PROTEIN"/>
    <property type="match status" value="1"/>
</dbReference>
<reference evidence="4" key="1">
    <citation type="journal article" date="2019" name="Int. J. Syst. Evol. Microbiol.">
        <title>The Global Catalogue of Microorganisms (GCM) 10K type strain sequencing project: providing services to taxonomists for standard genome sequencing and annotation.</title>
        <authorList>
            <consortium name="The Broad Institute Genomics Platform"/>
            <consortium name="The Broad Institute Genome Sequencing Center for Infectious Disease"/>
            <person name="Wu L."/>
            <person name="Ma J."/>
        </authorList>
    </citation>
    <scope>NUCLEOTIDE SEQUENCE [LARGE SCALE GENOMIC DNA]</scope>
    <source>
        <strain evidence="4">ZS-22-S1</strain>
    </source>
</reference>
<evidence type="ECO:0000259" key="2">
    <source>
        <dbReference type="Pfam" id="PF09995"/>
    </source>
</evidence>
<dbReference type="InterPro" id="IPR018713">
    <property type="entry name" value="MPAB/Lcp_cat_dom"/>
</dbReference>
<dbReference type="EC" id="1.-.-.-" evidence="3"/>
<dbReference type="PANTHER" id="PTHR37539">
    <property type="entry name" value="SECRETED PROTEIN-RELATED"/>
    <property type="match status" value="1"/>
</dbReference>
<proteinExistence type="predicted"/>
<feature type="region of interest" description="Disordered" evidence="1">
    <location>
        <begin position="369"/>
        <end position="400"/>
    </location>
</feature>
<dbReference type="GO" id="GO:0016491">
    <property type="term" value="F:oxidoreductase activity"/>
    <property type="evidence" value="ECO:0007669"/>
    <property type="project" value="UniProtKB-KW"/>
</dbReference>
<feature type="domain" description="ER-bound oxygenase mpaB/mpaB'/Rubber oxygenase catalytic" evidence="2">
    <location>
        <begin position="117"/>
        <end position="316"/>
    </location>
</feature>
<keyword evidence="3" id="KW-0560">Oxidoreductase</keyword>
<feature type="compositionally biased region" description="Basic and acidic residues" evidence="1">
    <location>
        <begin position="381"/>
        <end position="391"/>
    </location>
</feature>